<dbReference type="RefSeq" id="WP_037548714.1">
    <property type="nucleotide sequence ID" value="NZ_JNUP01000066.1"/>
</dbReference>
<dbReference type="InterPro" id="IPR004398">
    <property type="entry name" value="RNA_MeTrfase_RsmD"/>
</dbReference>
<dbReference type="Proteomes" id="UP000029692">
    <property type="component" value="Unassembled WGS sequence"/>
</dbReference>
<gene>
    <name evidence="4" type="ORF">DC28_11880</name>
</gene>
<dbReference type="InterPro" id="IPR029063">
    <property type="entry name" value="SAM-dependent_MTases_sf"/>
</dbReference>
<sequence>MRITGGIYRGRTVTCPPGIIRPAMDRMRESVFTILGSVQGLSFLDLFTGSGIIALEAASRGAEPVYAVEKDPGKKTILKKNLSIADQNVHLSIMPAERFVKTWKKPFDLVFLDPPFPYPFKADLLARVAASRLVHPSTQIIIHYPGEETLPDNLAIPRLEGQSSLPRFFQDDSHVSGNSTSPQNTSWTLTHTDTREFGRSLVRFYKPRAHTP</sequence>
<name>A0A098QV75_9SPIO</name>
<dbReference type="SUPFAM" id="SSF53335">
    <property type="entry name" value="S-adenosyl-L-methionine-dependent methyltransferases"/>
    <property type="match status" value="1"/>
</dbReference>
<keyword evidence="5" id="KW-1185">Reference proteome</keyword>
<dbReference type="AlphaFoldDB" id="A0A098QV75"/>
<dbReference type="GO" id="GO:0031167">
    <property type="term" value="P:rRNA methylation"/>
    <property type="evidence" value="ECO:0007669"/>
    <property type="project" value="InterPro"/>
</dbReference>
<dbReference type="PANTHER" id="PTHR43542">
    <property type="entry name" value="METHYLTRANSFERASE"/>
    <property type="match status" value="1"/>
</dbReference>
<dbReference type="Gene3D" id="3.40.50.150">
    <property type="entry name" value="Vaccinia Virus protein VP39"/>
    <property type="match status" value="1"/>
</dbReference>
<comment type="caution">
    <text evidence="4">The sequence shown here is derived from an EMBL/GenBank/DDBJ whole genome shotgun (WGS) entry which is preliminary data.</text>
</comment>
<dbReference type="eggNOG" id="COG0742">
    <property type="taxonomic scope" value="Bacteria"/>
</dbReference>
<dbReference type="GO" id="GO:0008168">
    <property type="term" value="F:methyltransferase activity"/>
    <property type="evidence" value="ECO:0007669"/>
    <property type="project" value="UniProtKB-KW"/>
</dbReference>
<feature type="compositionally biased region" description="Polar residues" evidence="3">
    <location>
        <begin position="175"/>
        <end position="190"/>
    </location>
</feature>
<dbReference type="InterPro" id="IPR002052">
    <property type="entry name" value="DNA_methylase_N6_adenine_CS"/>
</dbReference>
<evidence type="ECO:0000313" key="4">
    <source>
        <dbReference type="EMBL" id="KGE71466.1"/>
    </source>
</evidence>
<dbReference type="PANTHER" id="PTHR43542:SF1">
    <property type="entry name" value="METHYLTRANSFERASE"/>
    <property type="match status" value="1"/>
</dbReference>
<evidence type="ECO:0000256" key="2">
    <source>
        <dbReference type="ARBA" id="ARBA00022679"/>
    </source>
</evidence>
<protein>
    <submittedName>
        <fullName evidence="4">Methyltransferase</fullName>
    </submittedName>
</protein>
<keyword evidence="1 4" id="KW-0489">Methyltransferase</keyword>
<dbReference type="OrthoDB" id="9803017at2"/>
<feature type="region of interest" description="Disordered" evidence="3">
    <location>
        <begin position="170"/>
        <end position="190"/>
    </location>
</feature>
<reference evidence="4 5" key="1">
    <citation type="submission" date="2014-05" db="EMBL/GenBank/DDBJ databases">
        <title>De novo Genome Sequence of Spirocheata sp.</title>
        <authorList>
            <person name="Shivani Y."/>
            <person name="Subhash Y."/>
            <person name="Tushar L."/>
            <person name="Sasikala C."/>
            <person name="Ramana C.V."/>
        </authorList>
    </citation>
    <scope>NUCLEOTIDE SEQUENCE [LARGE SCALE GENOMIC DNA]</scope>
    <source>
        <strain evidence="4 5">JC230</strain>
    </source>
</reference>
<dbReference type="EMBL" id="JNUP01000066">
    <property type="protein sequence ID" value="KGE71466.1"/>
    <property type="molecule type" value="Genomic_DNA"/>
</dbReference>
<dbReference type="PROSITE" id="PS00092">
    <property type="entry name" value="N6_MTASE"/>
    <property type="match status" value="1"/>
</dbReference>
<proteinExistence type="predicted"/>
<evidence type="ECO:0000256" key="1">
    <source>
        <dbReference type="ARBA" id="ARBA00022603"/>
    </source>
</evidence>
<dbReference type="CDD" id="cd02440">
    <property type="entry name" value="AdoMet_MTases"/>
    <property type="match status" value="1"/>
</dbReference>
<dbReference type="GO" id="GO:0003676">
    <property type="term" value="F:nucleic acid binding"/>
    <property type="evidence" value="ECO:0007669"/>
    <property type="project" value="InterPro"/>
</dbReference>
<organism evidence="4 5">
    <name type="scientific">Spirochaeta lutea</name>
    <dbReference type="NCBI Taxonomy" id="1480694"/>
    <lineage>
        <taxon>Bacteria</taxon>
        <taxon>Pseudomonadati</taxon>
        <taxon>Spirochaetota</taxon>
        <taxon>Spirochaetia</taxon>
        <taxon>Spirochaetales</taxon>
        <taxon>Spirochaetaceae</taxon>
        <taxon>Spirochaeta</taxon>
    </lineage>
</organism>
<dbReference type="Pfam" id="PF03602">
    <property type="entry name" value="Cons_hypoth95"/>
    <property type="match status" value="1"/>
</dbReference>
<evidence type="ECO:0000313" key="5">
    <source>
        <dbReference type="Proteomes" id="UP000029692"/>
    </source>
</evidence>
<keyword evidence="2 4" id="KW-0808">Transferase</keyword>
<dbReference type="STRING" id="1480694.DC28_11880"/>
<evidence type="ECO:0000256" key="3">
    <source>
        <dbReference type="SAM" id="MobiDB-lite"/>
    </source>
</evidence>
<accession>A0A098QV75</accession>